<evidence type="ECO:0008006" key="3">
    <source>
        <dbReference type="Google" id="ProtNLM"/>
    </source>
</evidence>
<dbReference type="Proteomes" id="UP001470230">
    <property type="component" value="Unassembled WGS sequence"/>
</dbReference>
<dbReference type="EMBL" id="JAPFFF010000002">
    <property type="protein sequence ID" value="KAK8895685.1"/>
    <property type="molecule type" value="Genomic_DNA"/>
</dbReference>
<gene>
    <name evidence="1" type="ORF">M9Y10_013569</name>
</gene>
<evidence type="ECO:0000313" key="1">
    <source>
        <dbReference type="EMBL" id="KAK8895685.1"/>
    </source>
</evidence>
<keyword evidence="2" id="KW-1185">Reference proteome</keyword>
<accession>A0ABR2L0B0</accession>
<name>A0ABR2L0B0_9EUKA</name>
<organism evidence="1 2">
    <name type="scientific">Tritrichomonas musculus</name>
    <dbReference type="NCBI Taxonomy" id="1915356"/>
    <lineage>
        <taxon>Eukaryota</taxon>
        <taxon>Metamonada</taxon>
        <taxon>Parabasalia</taxon>
        <taxon>Tritrichomonadida</taxon>
        <taxon>Tritrichomonadidae</taxon>
        <taxon>Tritrichomonas</taxon>
    </lineage>
</organism>
<reference evidence="1 2" key="1">
    <citation type="submission" date="2024-04" db="EMBL/GenBank/DDBJ databases">
        <title>Tritrichomonas musculus Genome.</title>
        <authorList>
            <person name="Alves-Ferreira E."/>
            <person name="Grigg M."/>
            <person name="Lorenzi H."/>
            <person name="Galac M."/>
        </authorList>
    </citation>
    <scope>NUCLEOTIDE SEQUENCE [LARGE SCALE GENOMIC DNA]</scope>
    <source>
        <strain evidence="1 2">EAF2021</strain>
    </source>
</reference>
<comment type="caution">
    <text evidence="1">The sequence shown here is derived from an EMBL/GenBank/DDBJ whole genome shotgun (WGS) entry which is preliminary data.</text>
</comment>
<protein>
    <recommendedName>
        <fullName evidence="3">DUF3447 domain-containing protein</fullName>
    </recommendedName>
</protein>
<dbReference type="SUPFAM" id="SSF48403">
    <property type="entry name" value="Ankyrin repeat"/>
    <property type="match status" value="1"/>
</dbReference>
<proteinExistence type="predicted"/>
<dbReference type="InterPro" id="IPR036770">
    <property type="entry name" value="Ankyrin_rpt-contain_sf"/>
</dbReference>
<evidence type="ECO:0000313" key="2">
    <source>
        <dbReference type="Proteomes" id="UP001470230"/>
    </source>
</evidence>
<sequence length="411" mass="49210">MQELLDQFKEIQNNFLDYIDDESNEEDKFQNLKALLDNFQLRNDSQKLKAFLYLILKISNNHHRNSTFFQKIEQLLLDYKNDIMKFYSNSSIFNIFKSNKRLLLFLLNEKMITFDKYIFNVLITPKYYFENYLQYFAPEIKPFLADKSNINEQNKKFFDENISIEEITEELPENFEENRRIGENEDFICRLIQKDSIKDFIVLVNQKNIDLNIPIFESIYETNQFLSKIFGNANILDNKHLHGNKITVSLIEYAAFFGSIQIFNYLKNCDIELTPSLWLYAIHSNSPEMIHKLEELKIEQPEIFLGFRAVPTINSDRSGSIFLCLNESIKCHHNAITNYFLNNILPNDSIILPENLVRFLKYYNFEFFQNDFINQSLFFYYCKYDYVMFVNFLLMNEDIDLNKIQILNKCF</sequence>